<dbReference type="PANTHER" id="PTHR23507:SF1">
    <property type="entry name" value="FI18259P1-RELATED"/>
    <property type="match status" value="1"/>
</dbReference>
<comment type="subcellular location">
    <subcellularLocation>
        <location evidence="1">Membrane</location>
        <topology evidence="1">Multi-pass membrane protein</topology>
    </subcellularLocation>
</comment>
<dbReference type="AlphaFoldDB" id="A0AAV4FH58"/>
<evidence type="ECO:0000256" key="2">
    <source>
        <dbReference type="ARBA" id="ARBA00022692"/>
    </source>
</evidence>
<dbReference type="PANTHER" id="PTHR23507">
    <property type="entry name" value="ZGC:174356"/>
    <property type="match status" value="1"/>
</dbReference>
<keyword evidence="3 5" id="KW-1133">Transmembrane helix</keyword>
<accession>A0AAV4FH58</accession>
<dbReference type="SUPFAM" id="SSF103473">
    <property type="entry name" value="MFS general substrate transporter"/>
    <property type="match status" value="1"/>
</dbReference>
<evidence type="ECO:0000313" key="7">
    <source>
        <dbReference type="Proteomes" id="UP000762676"/>
    </source>
</evidence>
<feature type="transmembrane region" description="Helical" evidence="5">
    <location>
        <begin position="230"/>
        <end position="249"/>
    </location>
</feature>
<evidence type="ECO:0000256" key="1">
    <source>
        <dbReference type="ARBA" id="ARBA00004141"/>
    </source>
</evidence>
<feature type="transmembrane region" description="Helical" evidence="5">
    <location>
        <begin position="200"/>
        <end position="223"/>
    </location>
</feature>
<dbReference type="GO" id="GO:0016020">
    <property type="term" value="C:membrane"/>
    <property type="evidence" value="ECO:0007669"/>
    <property type="project" value="UniProtKB-SubCell"/>
</dbReference>
<protein>
    <submittedName>
        <fullName evidence="6">Solute carrier family 46, member 1</fullName>
    </submittedName>
</protein>
<feature type="transmembrane region" description="Helical" evidence="5">
    <location>
        <begin position="25"/>
        <end position="47"/>
    </location>
</feature>
<dbReference type="Gene3D" id="1.20.1250.20">
    <property type="entry name" value="MFS general substrate transporter like domains"/>
    <property type="match status" value="1"/>
</dbReference>
<feature type="transmembrane region" description="Helical" evidence="5">
    <location>
        <begin position="162"/>
        <end position="180"/>
    </location>
</feature>
<evidence type="ECO:0000256" key="5">
    <source>
        <dbReference type="SAM" id="Phobius"/>
    </source>
</evidence>
<feature type="transmembrane region" description="Helical" evidence="5">
    <location>
        <begin position="288"/>
        <end position="310"/>
    </location>
</feature>
<organism evidence="6 7">
    <name type="scientific">Elysia marginata</name>
    <dbReference type="NCBI Taxonomy" id="1093978"/>
    <lineage>
        <taxon>Eukaryota</taxon>
        <taxon>Metazoa</taxon>
        <taxon>Spiralia</taxon>
        <taxon>Lophotrochozoa</taxon>
        <taxon>Mollusca</taxon>
        <taxon>Gastropoda</taxon>
        <taxon>Heterobranchia</taxon>
        <taxon>Euthyneura</taxon>
        <taxon>Panpulmonata</taxon>
        <taxon>Sacoglossa</taxon>
        <taxon>Placobranchoidea</taxon>
        <taxon>Plakobranchidae</taxon>
        <taxon>Elysia</taxon>
    </lineage>
</organism>
<dbReference type="EMBL" id="BMAT01011385">
    <property type="protein sequence ID" value="GFR71721.1"/>
    <property type="molecule type" value="Genomic_DNA"/>
</dbReference>
<keyword evidence="2 5" id="KW-0812">Transmembrane</keyword>
<keyword evidence="7" id="KW-1185">Reference proteome</keyword>
<evidence type="ECO:0000313" key="6">
    <source>
        <dbReference type="EMBL" id="GFR71721.1"/>
    </source>
</evidence>
<comment type="caution">
    <text evidence="6">The sequence shown here is derived from an EMBL/GenBank/DDBJ whole genome shotgun (WGS) entry which is preliminary data.</text>
</comment>
<evidence type="ECO:0000256" key="4">
    <source>
        <dbReference type="ARBA" id="ARBA00023136"/>
    </source>
</evidence>
<dbReference type="InterPro" id="IPR036259">
    <property type="entry name" value="MFS_trans_sf"/>
</dbReference>
<evidence type="ECO:0000256" key="3">
    <source>
        <dbReference type="ARBA" id="ARBA00022989"/>
    </source>
</evidence>
<feature type="transmembrane region" description="Helical" evidence="5">
    <location>
        <begin position="91"/>
        <end position="110"/>
    </location>
</feature>
<sequence>MFGYTFKCAGLVTLIYLKTDLNWFFVPYAVEGISGNYVGVLLGLFLYTSDISGRNRSRTTAMVILEGVRSGTTAALNIVVGKMIQQNGFMLPGWISLAASVSGLLLIFALPNRKPQVLAIPGSRTKAGYTQIQDDGIPDWKSWMSMFAFPAGTFNDQNVKKMFISALAATFLMLVAMLGMKKVQSLYLMNEPICWSSSMIGWFSFGSDLSANMVTIFIGPLLIRCLPGMIVGVLGMLSEAGGYLFLALADTGFKLYFQPALSIGHQIPMGMIRGELSRLVGSEAQGTMFATIAVLESFSFAVGSTFLYVYNATLGFYKGTVALVGAFILFVAAWILM</sequence>
<name>A0AAV4FH58_9GAST</name>
<reference evidence="6 7" key="1">
    <citation type="journal article" date="2021" name="Elife">
        <title>Chloroplast acquisition without the gene transfer in kleptoplastic sea slugs, Plakobranchus ocellatus.</title>
        <authorList>
            <person name="Maeda T."/>
            <person name="Takahashi S."/>
            <person name="Yoshida T."/>
            <person name="Shimamura S."/>
            <person name="Takaki Y."/>
            <person name="Nagai Y."/>
            <person name="Toyoda A."/>
            <person name="Suzuki Y."/>
            <person name="Arimoto A."/>
            <person name="Ishii H."/>
            <person name="Satoh N."/>
            <person name="Nishiyama T."/>
            <person name="Hasebe M."/>
            <person name="Maruyama T."/>
            <person name="Minagawa J."/>
            <person name="Obokata J."/>
            <person name="Shigenobu S."/>
        </authorList>
    </citation>
    <scope>NUCLEOTIDE SEQUENCE [LARGE SCALE GENOMIC DNA]</scope>
</reference>
<dbReference type="GO" id="GO:0022857">
    <property type="term" value="F:transmembrane transporter activity"/>
    <property type="evidence" value="ECO:0007669"/>
    <property type="project" value="TreeGrafter"/>
</dbReference>
<keyword evidence="4 5" id="KW-0472">Membrane</keyword>
<dbReference type="Proteomes" id="UP000762676">
    <property type="component" value="Unassembled WGS sequence"/>
</dbReference>
<proteinExistence type="predicted"/>
<feature type="transmembrane region" description="Helical" evidence="5">
    <location>
        <begin position="316"/>
        <end position="336"/>
    </location>
</feature>
<gene>
    <name evidence="6" type="ORF">ElyMa_005686500</name>
</gene>